<dbReference type="InterPro" id="IPR027417">
    <property type="entry name" value="P-loop_NTPase"/>
</dbReference>
<feature type="transmembrane region" description="Helical" evidence="7">
    <location>
        <begin position="25"/>
        <end position="46"/>
    </location>
</feature>
<dbReference type="AlphaFoldDB" id="A0A558CX96"/>
<gene>
    <name evidence="8" type="ORF">FHK82_12030</name>
</gene>
<comment type="subcellular location">
    <subcellularLocation>
        <location evidence="1">Cell membrane</location>
        <topology evidence="1">Multi-pass membrane protein</topology>
    </subcellularLocation>
</comment>
<dbReference type="Proteomes" id="UP000317355">
    <property type="component" value="Unassembled WGS sequence"/>
</dbReference>
<evidence type="ECO:0000256" key="6">
    <source>
        <dbReference type="ARBA" id="ARBA00023136"/>
    </source>
</evidence>
<comment type="caution">
    <text evidence="8">The sequence shown here is derived from an EMBL/GenBank/DDBJ whole genome shotgun (WGS) entry which is preliminary data.</text>
</comment>
<sequence>MSTPIPAQIGAGTGPVQHGIGLKGVLALLVVCTLISLMAGTQYLAWQYNHSPALGEPLIGGMYGPWKVVQWSLAWSDNDPQLYQKATMLVAAAGVIAFSLFGLVYFMLRRKGQPHRALHGTARWATQAEIQESGLLPKKGETAQGVFVGGWVEKRQLHYLRHNGPEHIAAFAPTRSGKGVSLVTPTLLSWPHSLVAYDLKGEAWALTAGWRQQYAHNKVLRFEPSDSTGLGARFNPLQEIRIGKPEEVGDAQNLATIIADPEGKGLNDHWMKTGHAFLVGIILHCLYVARDDGRSASLTDLSLFLSDPTRTMDDALQAMLHYRHLHTGTHPTIAQSARDMLNREERERSSVHSTTVSFLTLYRDPVITQNTTESDFSISDLMNHSDPVSLYLVVKPSDKDRLRPLIRIILTQIIRRLTEKMEFEDGGTKQHYKHRLLLMLDEFASLGKLDVMEESLSYLAGYGIKAYLILQDLAQLHKSYSKDESIISACQVRVAFAPNKIETAELLSRMTGKTTVIKKAVSTSGSRFGGMLNRVSETIQEVERPLLTADECMRLPAAIKNSDGTKIVEPGDMLIMPSGFNAIYGKQPLYFADPVLSDRSKIPAPAVSDRLYMEPQKRSTDSDMNRAQSQIYALFQPS</sequence>
<dbReference type="NCBIfam" id="NF010453">
    <property type="entry name" value="PRK13880.1"/>
    <property type="match status" value="1"/>
</dbReference>
<dbReference type="CDD" id="cd01127">
    <property type="entry name" value="TrwB_TraG_TraD_VirD4"/>
    <property type="match status" value="2"/>
</dbReference>
<keyword evidence="6 7" id="KW-0472">Membrane</keyword>
<evidence type="ECO:0000256" key="4">
    <source>
        <dbReference type="ARBA" id="ARBA00022692"/>
    </source>
</evidence>
<accession>A0A558CX96</accession>
<dbReference type="Gene3D" id="3.40.50.300">
    <property type="entry name" value="P-loop containing nucleotide triphosphate hydrolases"/>
    <property type="match status" value="1"/>
</dbReference>
<dbReference type="EMBL" id="VMRY01000058">
    <property type="protein sequence ID" value="TVT53376.1"/>
    <property type="molecule type" value="Genomic_DNA"/>
</dbReference>
<proteinExistence type="inferred from homology"/>
<reference evidence="8 9" key="1">
    <citation type="submission" date="2019-07" db="EMBL/GenBank/DDBJ databases">
        <title>The pathways for chlorine oxyanion respiration interact through the shared metabolite chlorate.</title>
        <authorList>
            <person name="Barnum T.P."/>
            <person name="Cheng Y."/>
            <person name="Hill K.A."/>
            <person name="Lucas L.N."/>
            <person name="Carlson H.K."/>
            <person name="Coates J.D."/>
        </authorList>
    </citation>
    <scope>NUCLEOTIDE SEQUENCE [LARGE SCALE GENOMIC DNA]</scope>
    <source>
        <strain evidence="8">BK-3</strain>
    </source>
</reference>
<evidence type="ECO:0000256" key="5">
    <source>
        <dbReference type="ARBA" id="ARBA00022989"/>
    </source>
</evidence>
<dbReference type="InterPro" id="IPR051539">
    <property type="entry name" value="T4SS-coupling_protein"/>
</dbReference>
<name>A0A558CX96_9GAMM</name>
<evidence type="ECO:0000313" key="9">
    <source>
        <dbReference type="Proteomes" id="UP000317355"/>
    </source>
</evidence>
<evidence type="ECO:0000256" key="3">
    <source>
        <dbReference type="ARBA" id="ARBA00022475"/>
    </source>
</evidence>
<dbReference type="PANTHER" id="PTHR37937:SF1">
    <property type="entry name" value="CONJUGATIVE TRANSFER: DNA TRANSPORT"/>
    <property type="match status" value="1"/>
</dbReference>
<keyword evidence="5 7" id="KW-1133">Transmembrane helix</keyword>
<keyword evidence="3" id="KW-1003">Cell membrane</keyword>
<keyword evidence="4 7" id="KW-0812">Transmembrane</keyword>
<dbReference type="SUPFAM" id="SSF52540">
    <property type="entry name" value="P-loop containing nucleoside triphosphate hydrolases"/>
    <property type="match status" value="1"/>
</dbReference>
<organism evidence="8 9">
    <name type="scientific">Sedimenticola thiotaurini</name>
    <dbReference type="NCBI Taxonomy" id="1543721"/>
    <lineage>
        <taxon>Bacteria</taxon>
        <taxon>Pseudomonadati</taxon>
        <taxon>Pseudomonadota</taxon>
        <taxon>Gammaproteobacteria</taxon>
        <taxon>Chromatiales</taxon>
        <taxon>Sedimenticolaceae</taxon>
        <taxon>Sedimenticola</taxon>
    </lineage>
</organism>
<dbReference type="Pfam" id="PF02534">
    <property type="entry name" value="T4SS-DNA_transf"/>
    <property type="match status" value="1"/>
</dbReference>
<evidence type="ECO:0000256" key="1">
    <source>
        <dbReference type="ARBA" id="ARBA00004651"/>
    </source>
</evidence>
<dbReference type="PANTHER" id="PTHR37937">
    <property type="entry name" value="CONJUGATIVE TRANSFER: DNA TRANSPORT"/>
    <property type="match status" value="1"/>
</dbReference>
<feature type="transmembrane region" description="Helical" evidence="7">
    <location>
        <begin position="86"/>
        <end position="108"/>
    </location>
</feature>
<dbReference type="GO" id="GO:0005886">
    <property type="term" value="C:plasma membrane"/>
    <property type="evidence" value="ECO:0007669"/>
    <property type="project" value="UniProtKB-SubCell"/>
</dbReference>
<dbReference type="InterPro" id="IPR003688">
    <property type="entry name" value="TraG/VirD4"/>
</dbReference>
<comment type="similarity">
    <text evidence="2">Belongs to the VirD4/TraG family.</text>
</comment>
<evidence type="ECO:0000256" key="7">
    <source>
        <dbReference type="SAM" id="Phobius"/>
    </source>
</evidence>
<evidence type="ECO:0000256" key="2">
    <source>
        <dbReference type="ARBA" id="ARBA00008806"/>
    </source>
</evidence>
<protein>
    <submittedName>
        <fullName evidence="8">Conjugal transfer protein TraG</fullName>
    </submittedName>
</protein>
<evidence type="ECO:0000313" key="8">
    <source>
        <dbReference type="EMBL" id="TVT53376.1"/>
    </source>
</evidence>